<evidence type="ECO:0000256" key="4">
    <source>
        <dbReference type="HAMAP-Rule" id="MF_01812"/>
    </source>
</evidence>
<comment type="caution">
    <text evidence="6">The sequence shown here is derived from an EMBL/GenBank/DDBJ whole genome shotgun (WGS) entry which is preliminary data.</text>
</comment>
<dbReference type="InterPro" id="IPR022902">
    <property type="entry name" value="NAcTrfase_Eis"/>
</dbReference>
<evidence type="ECO:0000259" key="5">
    <source>
        <dbReference type="PROSITE" id="PS51186"/>
    </source>
</evidence>
<dbReference type="InterPro" id="IPR041380">
    <property type="entry name" value="Acetyltransf_17"/>
</dbReference>
<dbReference type="Proteomes" id="UP000027178">
    <property type="component" value="Unassembled WGS sequence"/>
</dbReference>
<dbReference type="InterPro" id="IPR025559">
    <property type="entry name" value="Eis_dom"/>
</dbReference>
<dbReference type="Pfam" id="PF13527">
    <property type="entry name" value="Acetyltransf_9"/>
    <property type="match status" value="1"/>
</dbReference>
<dbReference type="HOGENOM" id="CLU_050659_0_0_11"/>
<dbReference type="GO" id="GO:0034069">
    <property type="term" value="F:aminoglycoside N-acetyltransferase activity"/>
    <property type="evidence" value="ECO:0007669"/>
    <property type="project" value="TreeGrafter"/>
</dbReference>
<feature type="active site" description="Proton acceptor; via carboxylate" evidence="4">
    <location>
        <position position="403"/>
    </location>
</feature>
<dbReference type="RefSeq" id="WP_035864388.1">
    <property type="nucleotide sequence ID" value="NZ_KK853997.1"/>
</dbReference>
<dbReference type="PROSITE" id="PS51186">
    <property type="entry name" value="GNAT"/>
    <property type="match status" value="1"/>
</dbReference>
<dbReference type="NCBIfam" id="NF002367">
    <property type="entry name" value="PRK01346.1-4"/>
    <property type="match status" value="1"/>
</dbReference>
<dbReference type="HAMAP" id="MF_01812">
    <property type="entry name" value="Eis"/>
    <property type="match status" value="1"/>
</dbReference>
<sequence length="403" mass="44675">MEIRSTSEKDLDVFVDTVFAAFGKHPTPPDEDGSGVWWSALEPERGLLAVSDQGRPIGTACAYSFELTLPGGATVPVPGISCVGVLPSHRRQGVLTAMMRRQLADLRERGEIMAVLLASEAVIYRRFGYGPATYTRRLTVPRHRAALTPPRAGQEPTGSVELLRLSDCRDLVEQLYDRYRRAQPGAISRPPLWWTRQAGHPPTAPTQRYIALHRDADSTPTGYACYSLDDSLAMLVDEIVSLDDAAYTALARYLLGHDLVTEIAFRHFPTGNPLRWQLADFNAGSLTGETDWLWVRLLDIPRALTSRSWSADGELVLDVDDPFLGERTRHLLTVRDGRAECTPTDREPDLSLDVSDLGSVYLGGTAPSTLVRAGHIRAHRPDAAARADAMFRSEREPHCLHWF</sequence>
<comment type="subunit">
    <text evidence="4">Homohexamer; trimer of dimers.</text>
</comment>
<keyword evidence="3 4" id="KW-0012">Acyltransferase</keyword>
<evidence type="ECO:0000313" key="7">
    <source>
        <dbReference type="Proteomes" id="UP000027178"/>
    </source>
</evidence>
<dbReference type="SUPFAM" id="SSF55729">
    <property type="entry name" value="Acyl-CoA N-acyltransferases (Nat)"/>
    <property type="match status" value="1"/>
</dbReference>
<dbReference type="PANTHER" id="PTHR37817:SF1">
    <property type="entry name" value="N-ACETYLTRANSFERASE EIS"/>
    <property type="match status" value="1"/>
</dbReference>
<dbReference type="InterPro" id="IPR000182">
    <property type="entry name" value="GNAT_dom"/>
</dbReference>
<accession>A0A066YSE1</accession>
<dbReference type="SUPFAM" id="SSF55718">
    <property type="entry name" value="SCP-like"/>
    <property type="match status" value="1"/>
</dbReference>
<feature type="domain" description="N-acetyltransferase" evidence="5">
    <location>
        <begin position="1"/>
        <end position="150"/>
    </location>
</feature>
<dbReference type="eggNOG" id="COG4552">
    <property type="taxonomic scope" value="Bacteria"/>
</dbReference>
<dbReference type="InterPro" id="IPR051554">
    <property type="entry name" value="Acetyltransferase_Eis"/>
</dbReference>
<feature type="binding site" evidence="4">
    <location>
        <begin position="91"/>
        <end position="96"/>
    </location>
    <ligand>
        <name>acetyl-CoA</name>
        <dbReference type="ChEBI" id="CHEBI:57288"/>
    </ligand>
</feature>
<dbReference type="Pfam" id="PF13530">
    <property type="entry name" value="SCP2_2"/>
    <property type="match status" value="1"/>
</dbReference>
<dbReference type="Gene3D" id="3.40.630.30">
    <property type="match status" value="2"/>
</dbReference>
<reference evidence="6 7" key="1">
    <citation type="submission" date="2014-05" db="EMBL/GenBank/DDBJ databases">
        <title>Draft Genome Sequence of Kitasatospora cheerisanensis KCTC 2395.</title>
        <authorList>
            <person name="Nam D.H."/>
        </authorList>
    </citation>
    <scope>NUCLEOTIDE SEQUENCE [LARGE SCALE GENOMIC DNA]</scope>
    <source>
        <strain evidence="6 7">KCTC 2395</strain>
    </source>
</reference>
<protein>
    <submittedName>
        <fullName evidence="6">Acetyltransferase</fullName>
    </submittedName>
</protein>
<dbReference type="OrthoDB" id="8399956at2"/>
<organism evidence="6 7">
    <name type="scientific">Kitasatospora cheerisanensis KCTC 2395</name>
    <dbReference type="NCBI Taxonomy" id="1348663"/>
    <lineage>
        <taxon>Bacteria</taxon>
        <taxon>Bacillati</taxon>
        <taxon>Actinomycetota</taxon>
        <taxon>Actinomycetes</taxon>
        <taxon>Kitasatosporales</taxon>
        <taxon>Streptomycetaceae</taxon>
        <taxon>Kitasatospora</taxon>
    </lineage>
</organism>
<dbReference type="AlphaFoldDB" id="A0A066YSE1"/>
<evidence type="ECO:0000256" key="3">
    <source>
        <dbReference type="ARBA" id="ARBA00023315"/>
    </source>
</evidence>
<name>A0A066YSE1_9ACTN</name>
<dbReference type="CDD" id="cd04301">
    <property type="entry name" value="NAT_SF"/>
    <property type="match status" value="1"/>
</dbReference>
<dbReference type="GO" id="GO:0030649">
    <property type="term" value="P:aminoglycoside antibiotic catabolic process"/>
    <property type="evidence" value="ECO:0007669"/>
    <property type="project" value="TreeGrafter"/>
</dbReference>
<evidence type="ECO:0000313" key="6">
    <source>
        <dbReference type="EMBL" id="KDN84132.1"/>
    </source>
</evidence>
<dbReference type="EMBL" id="JNBY01000093">
    <property type="protein sequence ID" value="KDN84132.1"/>
    <property type="molecule type" value="Genomic_DNA"/>
</dbReference>
<feature type="active site" description="Proton donor" evidence="4">
    <location>
        <position position="124"/>
    </location>
</feature>
<keyword evidence="2 4" id="KW-0808">Transferase</keyword>
<dbReference type="Pfam" id="PF17668">
    <property type="entry name" value="Acetyltransf_17"/>
    <property type="match status" value="1"/>
</dbReference>
<proteinExistence type="inferred from homology"/>
<dbReference type="InterPro" id="IPR036527">
    <property type="entry name" value="SCP2_sterol-bd_dom_sf"/>
</dbReference>
<keyword evidence="7" id="KW-1185">Reference proteome</keyword>
<gene>
    <name evidence="6" type="ORF">KCH_39230</name>
</gene>
<evidence type="ECO:0000256" key="1">
    <source>
        <dbReference type="ARBA" id="ARBA00009213"/>
    </source>
</evidence>
<feature type="binding site" evidence="4">
    <location>
        <begin position="83"/>
        <end position="85"/>
    </location>
    <ligand>
        <name>acetyl-CoA</name>
        <dbReference type="ChEBI" id="CHEBI:57288"/>
    </ligand>
</feature>
<dbReference type="PATRIC" id="fig|1348663.4.peg.3779"/>
<dbReference type="InterPro" id="IPR016181">
    <property type="entry name" value="Acyl_CoA_acyltransferase"/>
</dbReference>
<dbReference type="Gene3D" id="3.30.1050.10">
    <property type="entry name" value="SCP2 sterol-binding domain"/>
    <property type="match status" value="1"/>
</dbReference>
<comment type="similarity">
    <text evidence="1 4">Belongs to the acetyltransferase Eis family.</text>
</comment>
<dbReference type="PANTHER" id="PTHR37817">
    <property type="entry name" value="N-ACETYLTRANSFERASE EIS"/>
    <property type="match status" value="1"/>
</dbReference>
<evidence type="ECO:0000256" key="2">
    <source>
        <dbReference type="ARBA" id="ARBA00022679"/>
    </source>
</evidence>
<feature type="binding site" evidence="4">
    <location>
        <begin position="119"/>
        <end position="120"/>
    </location>
    <ligand>
        <name>acetyl-CoA</name>
        <dbReference type="ChEBI" id="CHEBI:57288"/>
    </ligand>
</feature>